<organism evidence="3">
    <name type="scientific">marine metagenome</name>
    <dbReference type="NCBI Taxonomy" id="408172"/>
    <lineage>
        <taxon>unclassified sequences</taxon>
        <taxon>metagenomes</taxon>
        <taxon>ecological metagenomes</taxon>
    </lineage>
</organism>
<dbReference type="EMBL" id="UINC01040960">
    <property type="protein sequence ID" value="SVB41563.1"/>
    <property type="molecule type" value="Genomic_DNA"/>
</dbReference>
<feature type="transmembrane region" description="Helical" evidence="2">
    <location>
        <begin position="12"/>
        <end position="32"/>
    </location>
</feature>
<keyword evidence="2" id="KW-0812">Transmembrane</keyword>
<feature type="transmembrane region" description="Helical" evidence="2">
    <location>
        <begin position="122"/>
        <end position="143"/>
    </location>
</feature>
<evidence type="ECO:0000313" key="3">
    <source>
        <dbReference type="EMBL" id="SVB41563.1"/>
    </source>
</evidence>
<protein>
    <submittedName>
        <fullName evidence="3">Uncharacterized protein</fullName>
    </submittedName>
</protein>
<feature type="compositionally biased region" description="Polar residues" evidence="1">
    <location>
        <begin position="167"/>
        <end position="178"/>
    </location>
</feature>
<gene>
    <name evidence="3" type="ORF">METZ01_LOCUS194417</name>
</gene>
<accession>A0A382DV63</accession>
<name>A0A382DV63_9ZZZZ</name>
<feature type="region of interest" description="Disordered" evidence="1">
    <location>
        <begin position="146"/>
        <end position="184"/>
    </location>
</feature>
<dbReference type="AlphaFoldDB" id="A0A382DV63"/>
<keyword evidence="2" id="KW-0472">Membrane</keyword>
<evidence type="ECO:0000256" key="2">
    <source>
        <dbReference type="SAM" id="Phobius"/>
    </source>
</evidence>
<proteinExistence type="predicted"/>
<reference evidence="3" key="1">
    <citation type="submission" date="2018-05" db="EMBL/GenBank/DDBJ databases">
        <authorList>
            <person name="Lanie J.A."/>
            <person name="Ng W.-L."/>
            <person name="Kazmierczak K.M."/>
            <person name="Andrzejewski T.M."/>
            <person name="Davidsen T.M."/>
            <person name="Wayne K.J."/>
            <person name="Tettelin H."/>
            <person name="Glass J.I."/>
            <person name="Rusch D."/>
            <person name="Podicherti R."/>
            <person name="Tsui H.-C.T."/>
            <person name="Winkler M.E."/>
        </authorList>
    </citation>
    <scope>NUCLEOTIDE SEQUENCE</scope>
</reference>
<evidence type="ECO:0000256" key="1">
    <source>
        <dbReference type="SAM" id="MobiDB-lite"/>
    </source>
</evidence>
<sequence length="256" mass="27868">MRCLVKPRTVNGRLLYISLIIYLSSALSLYAVPPKSKPSTAVARTLQTRNFSADMKTALKASINALQDLDYTVDVLNSDVGLITASRTTEEKKAAVSKDGVEPGPSTKIDEEAVEAKRDACITAIGAAIVAGIFVVIIGTLFGKSDKDDEDEKSSNSTSGKWRKSGRSNSNGGTTINRYYTKDSGPQGPRIYRYKVTVNLEEINQGTTEIRVSASGELEQDGKILESGGIHEPEFFKRFFASMNKSLFLDENLPTN</sequence>
<keyword evidence="2" id="KW-1133">Transmembrane helix</keyword>